<organism evidence="2 4">
    <name type="scientific">Trypanosoma brucei gambiense (strain MHOM/CI/86/DAL972)</name>
    <dbReference type="NCBI Taxonomy" id="679716"/>
    <lineage>
        <taxon>Eukaryota</taxon>
        <taxon>Discoba</taxon>
        <taxon>Euglenozoa</taxon>
        <taxon>Kinetoplastea</taxon>
        <taxon>Metakinetoplastina</taxon>
        <taxon>Trypanosomatida</taxon>
        <taxon>Trypanosomatidae</taxon>
        <taxon>Trypanosoma</taxon>
    </lineage>
</organism>
<feature type="region of interest" description="Disordered" evidence="1">
    <location>
        <begin position="1"/>
        <end position="35"/>
    </location>
</feature>
<dbReference type="Proteomes" id="UP000002316">
    <property type="component" value="Chromosome 10"/>
</dbReference>
<name>C9ZZY2_TRYB9</name>
<dbReference type="RefSeq" id="XP_011778888.1">
    <property type="nucleotide sequence ID" value="XM_011780586.1"/>
</dbReference>
<protein>
    <submittedName>
        <fullName evidence="2">Uncharacterized protein</fullName>
    </submittedName>
</protein>
<reference evidence="4" key="2">
    <citation type="journal article" date="2010" name="PLoS Negl. Trop. Dis.">
        <title>The genome sequence of Trypanosoma brucei gambiense, causative agent of chronic human african trypanosomiasis.</title>
        <authorList>
            <person name="Jackson A.P."/>
            <person name="Sanders M."/>
            <person name="Berry A."/>
            <person name="McQuillan J."/>
            <person name="Aslett M.A."/>
            <person name="Quail M.A."/>
            <person name="Chukualim B."/>
            <person name="Capewell P."/>
            <person name="MacLeod A."/>
            <person name="Melville S.E."/>
            <person name="Gibson W."/>
            <person name="Barry J.D."/>
            <person name="Berriman M."/>
            <person name="Hertz-Fowler C."/>
        </authorList>
    </citation>
    <scope>NUCLEOTIDE SEQUENCE [LARGE SCALE GENOMIC DNA]</scope>
    <source>
        <strain evidence="4">MHOM/CI/86/DAL972</strain>
    </source>
</reference>
<evidence type="ECO:0000256" key="1">
    <source>
        <dbReference type="SAM" id="MobiDB-lite"/>
    </source>
</evidence>
<evidence type="ECO:0000313" key="3">
    <source>
        <dbReference type="EMBL" id="CBH16624.1"/>
    </source>
</evidence>
<dbReference type="KEGG" id="tbg:TbgDal_X17270"/>
<dbReference type="GeneID" id="23864869"/>
<evidence type="ECO:0000313" key="2">
    <source>
        <dbReference type="EMBL" id="CBH16540.1"/>
    </source>
</evidence>
<dbReference type="EMBL" id="FN554973">
    <property type="protein sequence ID" value="CBH16624.1"/>
    <property type="molecule type" value="Genomic_DNA"/>
</dbReference>
<dbReference type="EMBL" id="FN554973">
    <property type="protein sequence ID" value="CBH16540.1"/>
    <property type="molecule type" value="Genomic_DNA"/>
</dbReference>
<dbReference type="KEGG" id="tbg:TbgDal_X16400"/>
<gene>
    <name evidence="2" type="ORF">TbgDal_X16400</name>
    <name evidence="3" type="ORF">TbgDal_X17270</name>
</gene>
<feature type="region of interest" description="Disordered" evidence="1">
    <location>
        <begin position="57"/>
        <end position="77"/>
    </location>
</feature>
<evidence type="ECO:0000313" key="4">
    <source>
        <dbReference type="Proteomes" id="UP000002316"/>
    </source>
</evidence>
<proteinExistence type="predicted"/>
<sequence>MHSGDVFHRIGSGMRNEGGNGGKRCEEDWGRGSARGIRRRNKKMRLCLVQETDPTWDEKCTSGGGIKEHGNAEDDGLHREGRSRWWGNRMNLPPFNFHSHVAGSGGVGRGKGDGE</sequence>
<dbReference type="GeneID" id="23864962"/>
<reference evidence="2" key="1">
    <citation type="submission" date="2009-09" db="EMBL/GenBank/DDBJ databases">
        <title>The genome sequence of Trypanosoma brucei gambiense: the cause of Human African trypanosomasis.</title>
        <authorList>
            <person name="Jackson A.P."/>
            <person name="Sanders M."/>
            <person name="Berry A."/>
            <person name="McQuillan J."/>
            <person name="Aslett M.A."/>
            <person name="Quail M.A."/>
            <person name="Macleod A."/>
            <person name="Melville S.E."/>
            <person name="Gibson W."/>
            <person name="Barry J.D."/>
            <person name="Berriman M."/>
            <person name="Hertz-Fowler C."/>
        </authorList>
    </citation>
    <scope>NUCLEOTIDE SEQUENCE</scope>
    <source>
        <strain evidence="2">Dal 972 clone 1</strain>
    </source>
</reference>
<dbReference type="RefSeq" id="XP_011778804.1">
    <property type="nucleotide sequence ID" value="XM_011780502.1"/>
</dbReference>
<dbReference type="AlphaFoldDB" id="C9ZZY2"/>
<accession>C9ZZY2</accession>